<protein>
    <submittedName>
        <fullName evidence="3">Uncharacterized protein</fullName>
    </submittedName>
</protein>
<dbReference type="KEGG" id="ppul:RO07_12840"/>
<evidence type="ECO:0000313" key="5">
    <source>
        <dbReference type="Proteomes" id="UP000254589"/>
    </source>
</evidence>
<evidence type="ECO:0000313" key="4">
    <source>
        <dbReference type="Proteomes" id="UP000035086"/>
    </source>
</evidence>
<proteinExistence type="predicted"/>
<evidence type="ECO:0000313" key="2">
    <source>
        <dbReference type="EMBL" id="AJC21136.1"/>
    </source>
</evidence>
<evidence type="ECO:0000256" key="1">
    <source>
        <dbReference type="SAM" id="MobiDB-lite"/>
    </source>
</evidence>
<feature type="region of interest" description="Disordered" evidence="1">
    <location>
        <begin position="293"/>
        <end position="312"/>
    </location>
</feature>
<reference evidence="4" key="1">
    <citation type="submission" date="2014-12" db="EMBL/GenBank/DDBJ databases">
        <title>Complete Genome Sequencing of Pandoraea pulmonicola DSM 16583.</title>
        <authorList>
            <person name="Chan K.-G."/>
        </authorList>
    </citation>
    <scope>NUCLEOTIDE SEQUENCE [LARGE SCALE GENOMIC DNA]</scope>
    <source>
        <strain evidence="4">DSM 16583</strain>
    </source>
</reference>
<dbReference type="EMBL" id="CP010310">
    <property type="protein sequence ID" value="AJC21136.1"/>
    <property type="molecule type" value="Genomic_DNA"/>
</dbReference>
<accession>A0AAJ4ZB86</accession>
<dbReference type="EMBL" id="UGSJ01000001">
    <property type="protein sequence ID" value="SUA90198.1"/>
    <property type="molecule type" value="Genomic_DNA"/>
</dbReference>
<reference evidence="2" key="2">
    <citation type="submission" date="2016-11" db="EMBL/GenBank/DDBJ databases">
        <title>Complete Genome Sequencing of Pandoraea pulmonicola DSM 16583.</title>
        <authorList>
            <person name="Chan K.-G."/>
        </authorList>
    </citation>
    <scope>NUCLEOTIDE SEQUENCE</scope>
    <source>
        <strain evidence="2">DSM 16583</strain>
    </source>
</reference>
<dbReference type="RefSeq" id="WP_039408360.1">
    <property type="nucleotide sequence ID" value="NZ_CP010310.2"/>
</dbReference>
<dbReference type="AlphaFoldDB" id="A0AAJ4ZB86"/>
<organism evidence="3 5">
    <name type="scientific">Pandoraea pulmonicola</name>
    <dbReference type="NCBI Taxonomy" id="93221"/>
    <lineage>
        <taxon>Bacteria</taxon>
        <taxon>Pseudomonadati</taxon>
        <taxon>Pseudomonadota</taxon>
        <taxon>Betaproteobacteria</taxon>
        <taxon>Burkholderiales</taxon>
        <taxon>Burkholderiaceae</taxon>
        <taxon>Pandoraea</taxon>
    </lineage>
</organism>
<feature type="region of interest" description="Disordered" evidence="1">
    <location>
        <begin position="338"/>
        <end position="366"/>
    </location>
</feature>
<reference evidence="3 5" key="3">
    <citation type="submission" date="2018-06" db="EMBL/GenBank/DDBJ databases">
        <authorList>
            <consortium name="Pathogen Informatics"/>
            <person name="Doyle S."/>
        </authorList>
    </citation>
    <scope>NUCLEOTIDE SEQUENCE [LARGE SCALE GENOMIC DNA]</scope>
    <source>
        <strain evidence="3 5">NCTC13159</strain>
    </source>
</reference>
<dbReference type="Proteomes" id="UP000254589">
    <property type="component" value="Unassembled WGS sequence"/>
</dbReference>
<sequence>MNVENRHPLPTCAAHSHTPETATAYRRLCWGHVIDLRRSRPACVQTRLAVMLAAVHPDSVFGHEVEHAIGRTVTGQLPRDPRQVAALRRLAVMANHEVTVDALRDTGLPSEIAIDLVRRLAARPPGWDVFERITSLPMLDLWAASVLERSEAPHVADDVLTLRVLQAFGHDVAVPWSFDVTNKWVRFYSAGPDEGRYLAHLLDIAMQERPNCPALRDICRAAYQAIARTHHGAEGQVWPHWEVRGDRWEIYPDPRNGVLSHDIVVHQAITCETERWLRSVTPVGALEVSGCSPRTSERYESDISDSENVTFDPHRPRVAPRLLRERFAARAVRAERQHTAAAAVPTLTVEESPSRRSPPAWSHHSI</sequence>
<keyword evidence="4" id="KW-1185">Reference proteome</keyword>
<name>A0AAJ4ZB86_PANPU</name>
<evidence type="ECO:0000313" key="3">
    <source>
        <dbReference type="EMBL" id="SUA90198.1"/>
    </source>
</evidence>
<gene>
    <name evidence="3" type="ORF">NCTC13159_01679</name>
    <name evidence="2" type="ORF">RO07_12840</name>
</gene>
<dbReference type="Proteomes" id="UP000035086">
    <property type="component" value="Chromosome"/>
</dbReference>